<organism evidence="1 2">
    <name type="scientific">Candidatus Sulfobium mesophilum</name>
    <dbReference type="NCBI Taxonomy" id="2016548"/>
    <lineage>
        <taxon>Bacteria</taxon>
        <taxon>Pseudomonadati</taxon>
        <taxon>Nitrospirota</taxon>
        <taxon>Nitrospiria</taxon>
        <taxon>Nitrospirales</taxon>
        <taxon>Nitrospiraceae</taxon>
        <taxon>Candidatus Sulfobium</taxon>
    </lineage>
</organism>
<dbReference type="EMBL" id="OUUY01000070">
    <property type="protein sequence ID" value="SPQ00479.1"/>
    <property type="molecule type" value="Genomic_DNA"/>
</dbReference>
<dbReference type="OrthoDB" id="9804765at2"/>
<dbReference type="Pfam" id="PF14552">
    <property type="entry name" value="Tautomerase_2"/>
    <property type="match status" value="1"/>
</dbReference>
<reference evidence="2" key="1">
    <citation type="submission" date="2018-03" db="EMBL/GenBank/DDBJ databases">
        <authorList>
            <person name="Zecchin S."/>
        </authorList>
    </citation>
    <scope>NUCLEOTIDE SEQUENCE [LARGE SCALE GENOMIC DNA]</scope>
</reference>
<dbReference type="PANTHER" id="PTHR38460:SF1">
    <property type="entry name" value="TAUTOMERASE YOLI-RELATED"/>
    <property type="match status" value="1"/>
</dbReference>
<dbReference type="AlphaFoldDB" id="A0A2U3QGJ5"/>
<dbReference type="InterPro" id="IPR014347">
    <property type="entry name" value="Tautomerase/MIF_sf"/>
</dbReference>
<accession>A0A2U3QGJ5</accession>
<keyword evidence="2" id="KW-1185">Reference proteome</keyword>
<protein>
    <submittedName>
        <fullName evidence="1">4-oxalocrotonate tautomerase</fullName>
    </submittedName>
</protein>
<proteinExistence type="predicted"/>
<dbReference type="InterPro" id="IPR037479">
    <property type="entry name" value="Tauto_MSAD"/>
</dbReference>
<gene>
    <name evidence="1" type="primary">yusQ</name>
    <name evidence="1" type="ORF">NBG4_250011</name>
</gene>
<name>A0A2U3QGJ5_9BACT</name>
<dbReference type="Gene3D" id="3.30.429.10">
    <property type="entry name" value="Macrophage Migration Inhibitory Factor"/>
    <property type="match status" value="1"/>
</dbReference>
<dbReference type="SUPFAM" id="SSF55331">
    <property type="entry name" value="Tautomerase/MIF"/>
    <property type="match status" value="1"/>
</dbReference>
<dbReference type="PANTHER" id="PTHR38460">
    <property type="entry name" value="TAUTOMERASE YOLI-RELATED"/>
    <property type="match status" value="1"/>
</dbReference>
<sequence>MPIVHIYLLEGKPQTYLQALGDSIHQALMETWGLPEKDRFQIFHEEKAEHFKIDHFAYLEGEGVQRSDDVIMIQITTSPRTIQMKRAFYKRLPDLLKDSIGLSPANVFINVMMTDEEDWSLGIGKTTLIEKLE</sequence>
<dbReference type="Proteomes" id="UP000245125">
    <property type="component" value="Unassembled WGS sequence"/>
</dbReference>
<evidence type="ECO:0000313" key="2">
    <source>
        <dbReference type="Proteomes" id="UP000245125"/>
    </source>
</evidence>
<evidence type="ECO:0000313" key="1">
    <source>
        <dbReference type="EMBL" id="SPQ00479.1"/>
    </source>
</evidence>